<reference evidence="12 13" key="1">
    <citation type="journal article" date="2018" name="Elife">
        <title>Discovery and characterization of a prevalent human gut bacterial enzyme sufficient for the inactivation of a family of plant toxins.</title>
        <authorList>
            <person name="Koppel N."/>
            <person name="Bisanz J.E."/>
            <person name="Pandelia M.E."/>
            <person name="Turnbaugh P.J."/>
            <person name="Balskus E.P."/>
        </authorList>
    </citation>
    <scope>NUCLEOTIDE SEQUENCE [LARGE SCALE GENOMIC DNA]</scope>
    <source>
        <strain evidence="13">anaerobia AP69FAA</strain>
    </source>
</reference>
<gene>
    <name evidence="12" type="ORF">C1880_09165</name>
</gene>
<feature type="transmembrane region" description="Helical" evidence="10">
    <location>
        <begin position="400"/>
        <end position="424"/>
    </location>
</feature>
<dbReference type="GO" id="GO:0051453">
    <property type="term" value="P:regulation of intracellular pH"/>
    <property type="evidence" value="ECO:0007669"/>
    <property type="project" value="TreeGrafter"/>
</dbReference>
<keyword evidence="2" id="KW-0813">Transport</keyword>
<keyword evidence="13" id="KW-1185">Reference proteome</keyword>
<dbReference type="GO" id="GO:0015385">
    <property type="term" value="F:sodium:proton antiporter activity"/>
    <property type="evidence" value="ECO:0007669"/>
    <property type="project" value="InterPro"/>
</dbReference>
<keyword evidence="9" id="KW-0739">Sodium transport</keyword>
<sequence>METFLLILLMLAAVLASSVIDQLVPKVSSPLIQIGLGLAIAVVAGRQIDLLFDESELFLVLFIAPLLFHEAKEAKKTELWRNRRSILSLAIGLVLAIIVAVGFFVNAMIPSISLAAAFALGAALGPTDPIAVSAASKDADISPRCKALLKGESLINDASGIVAFQFAIAAAMTGAFSPAHAIGEFLLEFVGGIAFGLILGVIGNGIVRLVRSWGLENTTFHVLFEVFTPFIVFLAADQLGGSGILAVVAAGLVNVISPRTAGPSVSRLNIVSTSVWRVISFTLNGIVFVLLGTQLPRAMQTTWSNVAISNWTLLIYVLTISLILIAVRFVWVLLMERVHHRHVAKRNEKAAKEKNIAPEPRKSLAHDVHSAAIMTLGGPKGTVTLAVILTLPQAIAQRQLILFLACGVIVVTLLLATFVVPILAPQKKRDNTKQLERDVQANLDILRVVIEELSACQTPETRAATQIVVRQYNDRIKKIKELNGIEDEPNMKLRLRTLAWEREFARNLIDADEVDRFAGYQYLMRLARMEELIMHQHSVRANLRQHFIRWRTFGRRSLQEIVHKVPGAELSETTQATRALQIKCYEHVVDKLHEELAGNSPANAEDISKLLIEYQRLLRTLHAAAPSITTFTTTQDKSADVERLDLEIELEQIQTRYDDGELSRVAAKRLRENVNLMQMDLEDNV</sequence>
<protein>
    <submittedName>
        <fullName evidence="12">Sodium:proton exchanger</fullName>
    </submittedName>
</protein>
<name>A0A369L6P3_9ACTN</name>
<keyword evidence="4 10" id="KW-0812">Transmembrane</keyword>
<keyword evidence="8 10" id="KW-0472">Membrane</keyword>
<dbReference type="RefSeq" id="WP_114621205.1">
    <property type="nucleotide sequence ID" value="NZ_PPTP01000009.1"/>
</dbReference>
<dbReference type="GO" id="GO:0098719">
    <property type="term" value="P:sodium ion import across plasma membrane"/>
    <property type="evidence" value="ECO:0007669"/>
    <property type="project" value="TreeGrafter"/>
</dbReference>
<evidence type="ECO:0000259" key="11">
    <source>
        <dbReference type="Pfam" id="PF00999"/>
    </source>
</evidence>
<dbReference type="InterPro" id="IPR006153">
    <property type="entry name" value="Cation/H_exchanger_TM"/>
</dbReference>
<evidence type="ECO:0000256" key="7">
    <source>
        <dbReference type="ARBA" id="ARBA00023065"/>
    </source>
</evidence>
<dbReference type="AlphaFoldDB" id="A0A369L6P3"/>
<keyword evidence="7" id="KW-0406">Ion transport</keyword>
<feature type="transmembrane region" description="Helical" evidence="10">
    <location>
        <begin position="86"/>
        <end position="109"/>
    </location>
</feature>
<feature type="domain" description="Cation/H+ exchanger transmembrane" evidence="11">
    <location>
        <begin position="27"/>
        <end position="423"/>
    </location>
</feature>
<evidence type="ECO:0000256" key="1">
    <source>
        <dbReference type="ARBA" id="ARBA00004651"/>
    </source>
</evidence>
<organism evidence="12 13">
    <name type="scientific">Senegalimassilia anaerobia</name>
    <dbReference type="NCBI Taxonomy" id="1473216"/>
    <lineage>
        <taxon>Bacteria</taxon>
        <taxon>Bacillati</taxon>
        <taxon>Actinomycetota</taxon>
        <taxon>Coriobacteriia</taxon>
        <taxon>Coriobacteriales</taxon>
        <taxon>Coriobacteriaceae</taxon>
        <taxon>Senegalimassilia</taxon>
    </lineage>
</organism>
<dbReference type="Proteomes" id="UP000253792">
    <property type="component" value="Unassembled WGS sequence"/>
</dbReference>
<dbReference type="EMBL" id="PPTP01000009">
    <property type="protein sequence ID" value="RDB54489.1"/>
    <property type="molecule type" value="Genomic_DNA"/>
</dbReference>
<dbReference type="PANTHER" id="PTHR10110">
    <property type="entry name" value="SODIUM/HYDROGEN EXCHANGER"/>
    <property type="match status" value="1"/>
</dbReference>
<evidence type="ECO:0000256" key="4">
    <source>
        <dbReference type="ARBA" id="ARBA00022692"/>
    </source>
</evidence>
<proteinExistence type="predicted"/>
<evidence type="ECO:0000313" key="12">
    <source>
        <dbReference type="EMBL" id="RDB54489.1"/>
    </source>
</evidence>
<evidence type="ECO:0000256" key="9">
    <source>
        <dbReference type="ARBA" id="ARBA00023201"/>
    </source>
</evidence>
<dbReference type="Pfam" id="PF00999">
    <property type="entry name" value="Na_H_Exchanger"/>
    <property type="match status" value="1"/>
</dbReference>
<keyword evidence="5 10" id="KW-1133">Transmembrane helix</keyword>
<feature type="transmembrane region" description="Helical" evidence="10">
    <location>
        <begin position="274"/>
        <end position="293"/>
    </location>
</feature>
<dbReference type="PANTHER" id="PTHR10110:SF86">
    <property type="entry name" value="SODIUM_HYDROGEN EXCHANGER 7"/>
    <property type="match status" value="1"/>
</dbReference>
<evidence type="ECO:0000256" key="5">
    <source>
        <dbReference type="ARBA" id="ARBA00022989"/>
    </source>
</evidence>
<evidence type="ECO:0000256" key="8">
    <source>
        <dbReference type="ARBA" id="ARBA00023136"/>
    </source>
</evidence>
<evidence type="ECO:0000256" key="6">
    <source>
        <dbReference type="ARBA" id="ARBA00023053"/>
    </source>
</evidence>
<evidence type="ECO:0000313" key="13">
    <source>
        <dbReference type="Proteomes" id="UP000253792"/>
    </source>
</evidence>
<evidence type="ECO:0000256" key="2">
    <source>
        <dbReference type="ARBA" id="ARBA00022448"/>
    </source>
</evidence>
<dbReference type="OrthoDB" id="9809206at2"/>
<feature type="transmembrane region" description="Helical" evidence="10">
    <location>
        <begin position="189"/>
        <end position="210"/>
    </location>
</feature>
<dbReference type="GO" id="GO:0015386">
    <property type="term" value="F:potassium:proton antiporter activity"/>
    <property type="evidence" value="ECO:0007669"/>
    <property type="project" value="TreeGrafter"/>
</dbReference>
<feature type="transmembrane region" description="Helical" evidence="10">
    <location>
        <begin position="158"/>
        <end position="177"/>
    </location>
</feature>
<comment type="subcellular location">
    <subcellularLocation>
        <location evidence="1">Cell membrane</location>
        <topology evidence="1">Multi-pass membrane protein</topology>
    </subcellularLocation>
</comment>
<keyword evidence="6" id="KW-0915">Sodium</keyword>
<feature type="transmembrane region" description="Helical" evidence="10">
    <location>
        <begin position="230"/>
        <end position="253"/>
    </location>
</feature>
<dbReference type="GO" id="GO:0005886">
    <property type="term" value="C:plasma membrane"/>
    <property type="evidence" value="ECO:0007669"/>
    <property type="project" value="UniProtKB-SubCell"/>
</dbReference>
<accession>A0A369L6P3</accession>
<keyword evidence="3" id="KW-1003">Cell membrane</keyword>
<comment type="caution">
    <text evidence="12">The sequence shown here is derived from an EMBL/GenBank/DDBJ whole genome shotgun (WGS) entry which is preliminary data.</text>
</comment>
<dbReference type="InterPro" id="IPR018422">
    <property type="entry name" value="Cation/H_exchanger_CPA1"/>
</dbReference>
<feature type="transmembrane region" description="Helical" evidence="10">
    <location>
        <begin position="313"/>
        <end position="334"/>
    </location>
</feature>
<evidence type="ECO:0000256" key="10">
    <source>
        <dbReference type="SAM" id="Phobius"/>
    </source>
</evidence>
<dbReference type="Gene3D" id="6.10.140.1330">
    <property type="match status" value="1"/>
</dbReference>
<evidence type="ECO:0000256" key="3">
    <source>
        <dbReference type="ARBA" id="ARBA00022475"/>
    </source>
</evidence>